<name>A0ABT0UN46_9ACTN</name>
<dbReference type="RefSeq" id="WP_250919148.1">
    <property type="nucleotide sequence ID" value="NZ_JAMQAW010000008.1"/>
</dbReference>
<comment type="caution">
    <text evidence="1">The sequence shown here is derived from an EMBL/GenBank/DDBJ whole genome shotgun (WGS) entry which is preliminary data.</text>
</comment>
<dbReference type="EMBL" id="JAMQAW010000008">
    <property type="protein sequence ID" value="MCM2388823.1"/>
    <property type="molecule type" value="Genomic_DNA"/>
</dbReference>
<accession>A0ABT0UN46</accession>
<gene>
    <name evidence="1" type="ORF">NBG84_11055</name>
</gene>
<evidence type="ECO:0000313" key="2">
    <source>
        <dbReference type="Proteomes" id="UP001431429"/>
    </source>
</evidence>
<reference evidence="1" key="1">
    <citation type="submission" date="2022-06" db="EMBL/GenBank/DDBJ databases">
        <title>Genome public.</title>
        <authorList>
            <person name="Sun Q."/>
        </authorList>
    </citation>
    <scope>NUCLEOTIDE SEQUENCE</scope>
    <source>
        <strain evidence="1">CWNU-1</strain>
    </source>
</reference>
<organism evidence="1 2">
    <name type="scientific">Streptomyces albipurpureus</name>
    <dbReference type="NCBI Taxonomy" id="2897419"/>
    <lineage>
        <taxon>Bacteria</taxon>
        <taxon>Bacillati</taxon>
        <taxon>Actinomycetota</taxon>
        <taxon>Actinomycetes</taxon>
        <taxon>Kitasatosporales</taxon>
        <taxon>Streptomycetaceae</taxon>
        <taxon>Streptomyces</taxon>
    </lineage>
</organism>
<evidence type="ECO:0000313" key="1">
    <source>
        <dbReference type="EMBL" id="MCM2388823.1"/>
    </source>
</evidence>
<sequence>MQGKGIQVFVFDVDLNGAELSGRVPLRLFVLALVLVSGRLDGCQSFAYGLVTGAGASDSRLGAQRPAADSG</sequence>
<dbReference type="Proteomes" id="UP001431429">
    <property type="component" value="Unassembled WGS sequence"/>
</dbReference>
<protein>
    <submittedName>
        <fullName evidence="1">Uncharacterized protein</fullName>
    </submittedName>
</protein>
<keyword evidence="2" id="KW-1185">Reference proteome</keyword>
<proteinExistence type="predicted"/>